<dbReference type="Proteomes" id="UP000029481">
    <property type="component" value="Chromosome"/>
</dbReference>
<dbReference type="GO" id="GO:0016491">
    <property type="term" value="F:oxidoreductase activity"/>
    <property type="evidence" value="ECO:0007669"/>
    <property type="project" value="UniProtKB-ARBA"/>
</dbReference>
<reference evidence="1 2" key="1">
    <citation type="submission" date="2014-09" db="EMBL/GenBank/DDBJ databases">
        <title>Cedecea neteri SSMD04 Genome Sequencing.</title>
        <authorList>
            <person name="Tan J.-Y."/>
        </authorList>
    </citation>
    <scope>NUCLEOTIDE SEQUENCE [LARGE SCALE GENOMIC DNA]</scope>
    <source>
        <strain evidence="1 2">SSMD04</strain>
    </source>
</reference>
<dbReference type="EMBL" id="CP009451">
    <property type="protein sequence ID" value="AIR06595.1"/>
    <property type="molecule type" value="Genomic_DNA"/>
</dbReference>
<dbReference type="InterPro" id="IPR036188">
    <property type="entry name" value="FAD/NAD-bd_sf"/>
</dbReference>
<sequence length="634" mass="70354">MSITRRDFLNGMAIAIVSGLTPLELVRATGKAPGSAVINADYYPPGLTGLRGNHPGSFEMAHALGREHEKFDFGKLPAEEEYDLVIVGGGISGLAAACFWQEKMGKEAKILVLDNHDDFGGHAKRNQFNVGGKTLLGYGGSESFQSPNSNFSPVVQGLMDSLGVSITRMKSSFDTTFYPDQHLSRGVFFDKKNFGETKIVSGDPGRAVSDDIPPDRLNGRSIEAFINDFPLSEADRKALLDLHVNPADYLQGMTVEQKTEWLDNHSYHEFLEKKVGLSKMALMYFQQRTNDFFAIGIEGVSCGDARACALPGMEAMGLPPLDGEALADLEEPYTYHFPDGNAGLTRLMVRKLIPEALPGSTMEDSVTARLHYELLDRPENGTRIRLNSSVINAANADNGVVVSYINNQSGKLHRVKSRNAIMAGYNMMIPYIVPETPEQQKEDLRLNVKAPLVYTNVVVNNWRAFKNTGVHEFYSPAAPYSRVKLDYPVSMGDYHHPQTPDDPMCIHMVYVPTYPGSNMSPREQFRRGRAFLLGSTFEAHEQMIRSQLQEMLGHTGFDHERDIAAITVNRWAHGYAYYANSLSDDMEKMPEIINRARQPIGRITIANSDSDWSAYAHAAIDQAWRAVNELVAMG</sequence>
<keyword evidence="2" id="KW-1185">Reference proteome</keyword>
<dbReference type="Pfam" id="PF13450">
    <property type="entry name" value="NAD_binding_8"/>
    <property type="match status" value="1"/>
</dbReference>
<dbReference type="SUPFAM" id="SSF51905">
    <property type="entry name" value="FAD/NAD(P)-binding domain"/>
    <property type="match status" value="1"/>
</dbReference>
<proteinExistence type="predicted"/>
<dbReference type="PROSITE" id="PS51318">
    <property type="entry name" value="TAT"/>
    <property type="match status" value="1"/>
</dbReference>
<accession>A0A089RJG3</accession>
<dbReference type="SUPFAM" id="SSF51971">
    <property type="entry name" value="Nucleotide-binding domain"/>
    <property type="match status" value="1"/>
</dbReference>
<evidence type="ECO:0000313" key="2">
    <source>
        <dbReference type="Proteomes" id="UP000029481"/>
    </source>
</evidence>
<name>A0A089RJG3_9ENTR</name>
<dbReference type="Gene3D" id="3.50.50.60">
    <property type="entry name" value="FAD/NAD(P)-binding domain"/>
    <property type="match status" value="1"/>
</dbReference>
<dbReference type="OrthoDB" id="231484at2"/>
<dbReference type="RefSeq" id="WP_038480535.1">
    <property type="nucleotide sequence ID" value="NZ_CP009451.1"/>
</dbReference>
<evidence type="ECO:0000313" key="1">
    <source>
        <dbReference type="EMBL" id="AIR06595.1"/>
    </source>
</evidence>
<dbReference type="KEGG" id="cnt:JT31_18855"/>
<dbReference type="PANTHER" id="PTHR43563:SF1">
    <property type="entry name" value="AMINE OXIDASE [FLAVIN-CONTAINING] B"/>
    <property type="match status" value="1"/>
</dbReference>
<organism evidence="1 2">
    <name type="scientific">Cedecea neteri</name>
    <dbReference type="NCBI Taxonomy" id="158822"/>
    <lineage>
        <taxon>Bacteria</taxon>
        <taxon>Pseudomonadati</taxon>
        <taxon>Pseudomonadota</taxon>
        <taxon>Gammaproteobacteria</taxon>
        <taxon>Enterobacterales</taxon>
        <taxon>Enterobacteriaceae</taxon>
        <taxon>Cedecea</taxon>
    </lineage>
</organism>
<dbReference type="PANTHER" id="PTHR43563">
    <property type="entry name" value="AMINE OXIDASE"/>
    <property type="match status" value="1"/>
</dbReference>
<dbReference type="AlphaFoldDB" id="A0A089RJG3"/>
<dbReference type="InterPro" id="IPR050703">
    <property type="entry name" value="Flavin_MAO"/>
</dbReference>
<dbReference type="InterPro" id="IPR006311">
    <property type="entry name" value="TAT_signal"/>
</dbReference>
<gene>
    <name evidence="1" type="ORF">JT31_18855</name>
</gene>
<protein>
    <submittedName>
        <fullName evidence="1">Spermidine dehydrogenase</fullName>
    </submittedName>
</protein>